<keyword evidence="1" id="KW-0472">Membrane</keyword>
<feature type="transmembrane region" description="Helical" evidence="1">
    <location>
        <begin position="198"/>
        <end position="216"/>
    </location>
</feature>
<feature type="transmembrane region" description="Helical" evidence="1">
    <location>
        <begin position="228"/>
        <end position="250"/>
    </location>
</feature>
<dbReference type="Pfam" id="PF01757">
    <property type="entry name" value="Acyl_transf_3"/>
    <property type="match status" value="1"/>
</dbReference>
<feature type="domain" description="Acyltransferase 3" evidence="2">
    <location>
        <begin position="23"/>
        <end position="368"/>
    </location>
</feature>
<feature type="transmembrane region" description="Helical" evidence="1">
    <location>
        <begin position="103"/>
        <end position="124"/>
    </location>
</feature>
<dbReference type="OrthoDB" id="5242306at2"/>
<dbReference type="Proteomes" id="UP000320239">
    <property type="component" value="Unassembled WGS sequence"/>
</dbReference>
<feature type="transmembrane region" description="Helical" evidence="1">
    <location>
        <begin position="295"/>
        <end position="322"/>
    </location>
</feature>
<dbReference type="InterPro" id="IPR050879">
    <property type="entry name" value="Acyltransferase_3"/>
</dbReference>
<dbReference type="RefSeq" id="WP_122979971.1">
    <property type="nucleotide sequence ID" value="NZ_BOMX01000150.1"/>
</dbReference>
<proteinExistence type="predicted"/>
<gene>
    <name evidence="3" type="ORF">FHX34_103879</name>
</gene>
<reference evidence="3 4" key="1">
    <citation type="submission" date="2019-06" db="EMBL/GenBank/DDBJ databases">
        <title>Sequencing the genomes of 1000 actinobacteria strains.</title>
        <authorList>
            <person name="Klenk H.-P."/>
        </authorList>
    </citation>
    <scope>NUCLEOTIDE SEQUENCE [LARGE SCALE GENOMIC DNA]</scope>
    <source>
        <strain evidence="3 4">DSM 43866</strain>
    </source>
</reference>
<feature type="transmembrane region" description="Helical" evidence="1">
    <location>
        <begin position="58"/>
        <end position="83"/>
    </location>
</feature>
<dbReference type="PANTHER" id="PTHR23028">
    <property type="entry name" value="ACETYLTRANSFERASE"/>
    <property type="match status" value="1"/>
</dbReference>
<dbReference type="EMBL" id="VIWY01000003">
    <property type="protein sequence ID" value="TWG21341.1"/>
    <property type="molecule type" value="Genomic_DNA"/>
</dbReference>
<feature type="transmembrane region" description="Helical" evidence="1">
    <location>
        <begin position="343"/>
        <end position="363"/>
    </location>
</feature>
<name>A0A561WBV2_ACTTI</name>
<sequence length="540" mass="59105">MSSTDLQPAAPAPAPARNPAVYGIRGWAALALTTVHVAMFSGLLGTRAFGEHRPPSNAIGGFLVSGMPSFIGVFFVLPALYLYLPVARSIVAGTPRPAQGPVLVRRLVRLLPAYWLMYAVVLVALNRQDVHGWWDVLRPVLLLQIYSPTPFAPHFINGMEVSWTVPSMVQWYLVLPLIAWAVRPYASRGATAAARARRLLLPVPILIAVGVAWLAVVKLNGWDNRMVFWWPQGFAPTIGIGMGLAVLLALARVSPADTPRLLRIAAAHPGWCWLAAGVVYLVNCARPFSVIGMDAIYSVSGLLVTYAMVAMFGFFASLPLVAPGARETRFTRVALANPVMAHLGKVSYGVYLWHFAVMHFVLQPGNVLTGAARPIRELYGLSGFWRLELATVAGAVLLATLSHRLLEEPLARRVDRMLRTRATGRKPEERRRDTVRANLVDLENHPGRRLVDERAPAGDLARLWTLFHAYSTAVDTAAPTVVLTGSPPPLERRHITDDGREELSISDALARMDELFRRTADAFAAAADDHARDDEEDTAS</sequence>
<keyword evidence="1" id="KW-0812">Transmembrane</keyword>
<feature type="transmembrane region" description="Helical" evidence="1">
    <location>
        <begin position="27"/>
        <end position="46"/>
    </location>
</feature>
<keyword evidence="4" id="KW-1185">Reference proteome</keyword>
<feature type="transmembrane region" description="Helical" evidence="1">
    <location>
        <begin position="168"/>
        <end position="186"/>
    </location>
</feature>
<dbReference type="GO" id="GO:0009103">
    <property type="term" value="P:lipopolysaccharide biosynthetic process"/>
    <property type="evidence" value="ECO:0007669"/>
    <property type="project" value="TreeGrafter"/>
</dbReference>
<dbReference type="PANTHER" id="PTHR23028:SF53">
    <property type="entry name" value="ACYL_TRANSF_3 DOMAIN-CONTAINING PROTEIN"/>
    <property type="match status" value="1"/>
</dbReference>
<keyword evidence="1" id="KW-1133">Transmembrane helix</keyword>
<dbReference type="InterPro" id="IPR002656">
    <property type="entry name" value="Acyl_transf_3_dom"/>
</dbReference>
<evidence type="ECO:0000313" key="3">
    <source>
        <dbReference type="EMBL" id="TWG21341.1"/>
    </source>
</evidence>
<dbReference type="AlphaFoldDB" id="A0A561WBV2"/>
<dbReference type="GO" id="GO:0016020">
    <property type="term" value="C:membrane"/>
    <property type="evidence" value="ECO:0007669"/>
    <property type="project" value="TreeGrafter"/>
</dbReference>
<evidence type="ECO:0000313" key="4">
    <source>
        <dbReference type="Proteomes" id="UP000320239"/>
    </source>
</evidence>
<evidence type="ECO:0000259" key="2">
    <source>
        <dbReference type="Pfam" id="PF01757"/>
    </source>
</evidence>
<protein>
    <submittedName>
        <fullName evidence="3">Peptidoglycan/LPS O-acetylase OafA/YrhL</fullName>
    </submittedName>
</protein>
<evidence type="ECO:0000256" key="1">
    <source>
        <dbReference type="SAM" id="Phobius"/>
    </source>
</evidence>
<accession>A0A561WBV2</accession>
<organism evidence="3 4">
    <name type="scientific">Actinoplanes teichomyceticus</name>
    <dbReference type="NCBI Taxonomy" id="1867"/>
    <lineage>
        <taxon>Bacteria</taxon>
        <taxon>Bacillati</taxon>
        <taxon>Actinomycetota</taxon>
        <taxon>Actinomycetes</taxon>
        <taxon>Micromonosporales</taxon>
        <taxon>Micromonosporaceae</taxon>
        <taxon>Actinoplanes</taxon>
    </lineage>
</organism>
<dbReference type="GO" id="GO:0016747">
    <property type="term" value="F:acyltransferase activity, transferring groups other than amino-acyl groups"/>
    <property type="evidence" value="ECO:0007669"/>
    <property type="project" value="InterPro"/>
</dbReference>
<comment type="caution">
    <text evidence="3">The sequence shown here is derived from an EMBL/GenBank/DDBJ whole genome shotgun (WGS) entry which is preliminary data.</text>
</comment>
<feature type="transmembrane region" description="Helical" evidence="1">
    <location>
        <begin position="262"/>
        <end position="283"/>
    </location>
</feature>